<gene>
    <name evidence="2" type="ORF">C6Q15_13240</name>
</gene>
<proteinExistence type="predicted"/>
<feature type="compositionally biased region" description="Basic residues" evidence="1">
    <location>
        <begin position="48"/>
        <end position="58"/>
    </location>
</feature>
<organism evidence="2 3">
    <name type="scientific">Burkholderia multivorans</name>
    <dbReference type="NCBI Taxonomy" id="87883"/>
    <lineage>
        <taxon>Bacteria</taxon>
        <taxon>Pseudomonadati</taxon>
        <taxon>Pseudomonadota</taxon>
        <taxon>Betaproteobacteria</taxon>
        <taxon>Burkholderiales</taxon>
        <taxon>Burkholderiaceae</taxon>
        <taxon>Burkholderia</taxon>
        <taxon>Burkholderia cepacia complex</taxon>
    </lineage>
</organism>
<reference evidence="2 3" key="1">
    <citation type="submission" date="2018-03" db="EMBL/GenBank/DDBJ databases">
        <authorList>
            <person name="Keele B.F."/>
        </authorList>
    </citation>
    <scope>NUCLEOTIDE SEQUENCE [LARGE SCALE GENOMIC DNA]</scope>
    <source>
        <strain evidence="2 3">AU19729</strain>
    </source>
</reference>
<accession>A0A2S9MQ22</accession>
<dbReference type="AlphaFoldDB" id="A0A2S9MQ22"/>
<name>A0A2S9MQ22_9BURK</name>
<evidence type="ECO:0000313" key="3">
    <source>
        <dbReference type="Proteomes" id="UP000238982"/>
    </source>
</evidence>
<dbReference type="EMBL" id="PVGH01000056">
    <property type="protein sequence ID" value="PRF60872.1"/>
    <property type="molecule type" value="Genomic_DNA"/>
</dbReference>
<dbReference type="Proteomes" id="UP000238982">
    <property type="component" value="Unassembled WGS sequence"/>
</dbReference>
<evidence type="ECO:0000256" key="1">
    <source>
        <dbReference type="SAM" id="MobiDB-lite"/>
    </source>
</evidence>
<comment type="caution">
    <text evidence="2">The sequence shown here is derived from an EMBL/GenBank/DDBJ whole genome shotgun (WGS) entry which is preliminary data.</text>
</comment>
<evidence type="ECO:0000313" key="2">
    <source>
        <dbReference type="EMBL" id="PRF60872.1"/>
    </source>
</evidence>
<sequence length="94" mass="10174">MRRAGFDGRAARIVFGSHRPACCHAARFAAIEKWVNDAFVSAFAHRTRMSAARRQRRPRAPETGEHRVRTACDGPHRAAGGGGAGHVEAASTPR</sequence>
<protein>
    <submittedName>
        <fullName evidence="2">Uncharacterized protein</fullName>
    </submittedName>
</protein>
<feature type="compositionally biased region" description="Basic and acidic residues" evidence="1">
    <location>
        <begin position="59"/>
        <end position="76"/>
    </location>
</feature>
<feature type="region of interest" description="Disordered" evidence="1">
    <location>
        <begin position="48"/>
        <end position="94"/>
    </location>
</feature>